<dbReference type="AlphaFoldDB" id="X0SDI9"/>
<accession>X0SDI9</accession>
<proteinExistence type="predicted"/>
<name>X0SDI9_9ZZZZ</name>
<gene>
    <name evidence="1" type="ORF">S01H1_10638</name>
</gene>
<protein>
    <recommendedName>
        <fullName evidence="2">DUF1802 family protein</fullName>
    </recommendedName>
</protein>
<comment type="caution">
    <text evidence="1">The sequence shown here is derived from an EMBL/GenBank/DDBJ whole genome shotgun (WGS) entry which is preliminary data.</text>
</comment>
<dbReference type="EMBL" id="BARS01005425">
    <property type="protein sequence ID" value="GAF73216.1"/>
    <property type="molecule type" value="Genomic_DNA"/>
</dbReference>
<organism evidence="1">
    <name type="scientific">marine sediment metagenome</name>
    <dbReference type="NCBI Taxonomy" id="412755"/>
    <lineage>
        <taxon>unclassified sequences</taxon>
        <taxon>metagenomes</taxon>
        <taxon>ecological metagenomes</taxon>
    </lineage>
</organism>
<evidence type="ECO:0000313" key="1">
    <source>
        <dbReference type="EMBL" id="GAF73216.1"/>
    </source>
</evidence>
<feature type="non-terminal residue" evidence="1">
    <location>
        <position position="178"/>
    </location>
</feature>
<sequence length="178" mass="20146">MLSINRYALKEWAVVCEALATGQQTLLLRKGGIAEQSGRFQVEQPEFWLFPTRFHQSDEELTPHAAPLLEVARQAQPPDGVVRLSLYAAVGAVRYLDEEALLSGLVRQHILSHQTTLDRFHYRKPGLFVLLMRIWKRPQPIEIPDLPHYAGCHSWVELPAELATEGLQPVLSDAEFDA</sequence>
<dbReference type="InterPro" id="IPR014923">
    <property type="entry name" value="DUF1802"/>
</dbReference>
<evidence type="ECO:0008006" key="2">
    <source>
        <dbReference type="Google" id="ProtNLM"/>
    </source>
</evidence>
<reference evidence="1" key="1">
    <citation type="journal article" date="2014" name="Front. Microbiol.">
        <title>High frequency of phylogenetically diverse reductive dehalogenase-homologous genes in deep subseafloor sedimentary metagenomes.</title>
        <authorList>
            <person name="Kawai M."/>
            <person name="Futagami T."/>
            <person name="Toyoda A."/>
            <person name="Takaki Y."/>
            <person name="Nishi S."/>
            <person name="Hori S."/>
            <person name="Arai W."/>
            <person name="Tsubouchi T."/>
            <person name="Morono Y."/>
            <person name="Uchiyama I."/>
            <person name="Ito T."/>
            <person name="Fujiyama A."/>
            <person name="Inagaki F."/>
            <person name="Takami H."/>
        </authorList>
    </citation>
    <scope>NUCLEOTIDE SEQUENCE</scope>
    <source>
        <strain evidence="1">Expedition CK06-06</strain>
    </source>
</reference>
<dbReference type="Pfam" id="PF08819">
    <property type="entry name" value="DUF1802"/>
    <property type="match status" value="1"/>
</dbReference>